<dbReference type="Proteomes" id="UP000434475">
    <property type="component" value="Unassembled WGS sequence"/>
</dbReference>
<evidence type="ECO:0000313" key="2">
    <source>
        <dbReference type="EMBL" id="MSB21495.1"/>
    </source>
</evidence>
<gene>
    <name evidence="2" type="ORF">GKE97_18535</name>
</gene>
<reference evidence="2 3" key="1">
    <citation type="journal article" date="2019" name="Nat. Med.">
        <title>A library of human gut bacterial isolates paired with longitudinal multiomics data enables mechanistic microbiome research.</title>
        <authorList>
            <person name="Poyet M."/>
            <person name="Groussin M."/>
            <person name="Gibbons S.M."/>
            <person name="Avila-Pacheco J."/>
            <person name="Jiang X."/>
            <person name="Kearney S.M."/>
            <person name="Perrotta A.R."/>
            <person name="Berdy B."/>
            <person name="Zhao S."/>
            <person name="Lieberman T.D."/>
            <person name="Swanson P.K."/>
            <person name="Smith M."/>
            <person name="Roesemann S."/>
            <person name="Alexander J.E."/>
            <person name="Rich S.A."/>
            <person name="Livny J."/>
            <person name="Vlamakis H."/>
            <person name="Clish C."/>
            <person name="Bullock K."/>
            <person name="Deik A."/>
            <person name="Scott J."/>
            <person name="Pierce K.A."/>
            <person name="Xavier R.J."/>
            <person name="Alm E.J."/>
        </authorList>
    </citation>
    <scope>NUCLEOTIDE SEQUENCE [LARGE SCALE GENOMIC DNA]</scope>
    <source>
        <strain evidence="2 3">BIOML-A2</strain>
    </source>
</reference>
<feature type="region of interest" description="Disordered" evidence="1">
    <location>
        <begin position="70"/>
        <end position="90"/>
    </location>
</feature>
<sequence>MRFKSVGKQFSQSENTRKQEKKIKKIKNLALVRMRSPVQIRIAAPQKPLFSLEKGGFIFGGERTTNYTGGLPPYALAKSSESDKKVSNRR</sequence>
<dbReference type="EMBL" id="WKPR01000023">
    <property type="protein sequence ID" value="MSB21495.1"/>
    <property type="molecule type" value="Genomic_DNA"/>
</dbReference>
<feature type="region of interest" description="Disordered" evidence="1">
    <location>
        <begin position="1"/>
        <end position="22"/>
    </location>
</feature>
<name>A0A6I2R5B2_FLAPL</name>
<evidence type="ECO:0000313" key="3">
    <source>
        <dbReference type="Proteomes" id="UP000434475"/>
    </source>
</evidence>
<accession>A0A6I2R5B2</accession>
<comment type="caution">
    <text evidence="2">The sequence shown here is derived from an EMBL/GenBank/DDBJ whole genome shotgun (WGS) entry which is preliminary data.</text>
</comment>
<protein>
    <submittedName>
        <fullName evidence="2">Uncharacterized protein</fullName>
    </submittedName>
</protein>
<organism evidence="2 3">
    <name type="scientific">Flavonifractor plautii</name>
    <name type="common">Fusobacterium plautii</name>
    <dbReference type="NCBI Taxonomy" id="292800"/>
    <lineage>
        <taxon>Bacteria</taxon>
        <taxon>Bacillati</taxon>
        <taxon>Bacillota</taxon>
        <taxon>Clostridia</taxon>
        <taxon>Eubacteriales</taxon>
        <taxon>Oscillospiraceae</taxon>
        <taxon>Flavonifractor</taxon>
    </lineage>
</organism>
<feature type="compositionally biased region" description="Basic and acidic residues" evidence="1">
    <location>
        <begin position="80"/>
        <end position="90"/>
    </location>
</feature>
<evidence type="ECO:0000256" key="1">
    <source>
        <dbReference type="SAM" id="MobiDB-lite"/>
    </source>
</evidence>
<dbReference type="RefSeq" id="WP_172697997.1">
    <property type="nucleotide sequence ID" value="NZ_JANGAR010000016.1"/>
</dbReference>
<dbReference type="AlphaFoldDB" id="A0A6I2R5B2"/>
<proteinExistence type="predicted"/>